<feature type="transmembrane region" description="Helical" evidence="1">
    <location>
        <begin position="13"/>
        <end position="35"/>
    </location>
</feature>
<keyword evidence="1" id="KW-1133">Transmembrane helix</keyword>
<comment type="caution">
    <text evidence="2">The sequence shown here is derived from an EMBL/GenBank/DDBJ whole genome shotgun (WGS) entry which is preliminary data.</text>
</comment>
<feature type="transmembrane region" description="Helical" evidence="1">
    <location>
        <begin position="170"/>
        <end position="189"/>
    </location>
</feature>
<dbReference type="OrthoDB" id="2239528at2759"/>
<evidence type="ECO:0000256" key="1">
    <source>
        <dbReference type="SAM" id="Phobius"/>
    </source>
</evidence>
<feature type="transmembrane region" description="Helical" evidence="1">
    <location>
        <begin position="47"/>
        <end position="72"/>
    </location>
</feature>
<dbReference type="Proteomes" id="UP000789570">
    <property type="component" value="Unassembled WGS sequence"/>
</dbReference>
<reference evidence="2" key="1">
    <citation type="submission" date="2021-06" db="EMBL/GenBank/DDBJ databases">
        <authorList>
            <person name="Kallberg Y."/>
            <person name="Tangrot J."/>
            <person name="Rosling A."/>
        </authorList>
    </citation>
    <scope>NUCLEOTIDE SEQUENCE</scope>
    <source>
        <strain evidence="2">UK204</strain>
    </source>
</reference>
<evidence type="ECO:0000313" key="3">
    <source>
        <dbReference type="Proteomes" id="UP000789570"/>
    </source>
</evidence>
<keyword evidence="1" id="KW-0812">Transmembrane</keyword>
<feature type="transmembrane region" description="Helical" evidence="1">
    <location>
        <begin position="84"/>
        <end position="104"/>
    </location>
</feature>
<keyword evidence="3" id="KW-1185">Reference proteome</keyword>
<name>A0A9N9FS84_9GLOM</name>
<keyword evidence="1" id="KW-0472">Membrane</keyword>
<dbReference type="AlphaFoldDB" id="A0A9N9FS84"/>
<accession>A0A9N9FS84</accession>
<sequence>MIDCCCCCIPVRIGAIILATISLIISIFGAVAYLGRPEDVSAGMPHGLTTFFGVLFIIMALISIFGIIGSLFNSSGGILIFEYMLWGIVVVYVVISAVTIYNLFNNKQIAVDRCIVELHGKTSQALEDIDQANADKVIISDLTNAATGAANGAINGEIPKLCEHREQIRIWVKVITALLLLLFGAYFVGVVSRFADQIKPVKYQGHRKRNIPNTHLSAASLSTTKVG</sequence>
<protein>
    <submittedName>
        <fullName evidence="2">16331_t:CDS:1</fullName>
    </submittedName>
</protein>
<evidence type="ECO:0000313" key="2">
    <source>
        <dbReference type="EMBL" id="CAG8553937.1"/>
    </source>
</evidence>
<dbReference type="EMBL" id="CAJVPQ010001456">
    <property type="protein sequence ID" value="CAG8553937.1"/>
    <property type="molecule type" value="Genomic_DNA"/>
</dbReference>
<organism evidence="2 3">
    <name type="scientific">Funneliformis caledonium</name>
    <dbReference type="NCBI Taxonomy" id="1117310"/>
    <lineage>
        <taxon>Eukaryota</taxon>
        <taxon>Fungi</taxon>
        <taxon>Fungi incertae sedis</taxon>
        <taxon>Mucoromycota</taxon>
        <taxon>Glomeromycotina</taxon>
        <taxon>Glomeromycetes</taxon>
        <taxon>Glomerales</taxon>
        <taxon>Glomeraceae</taxon>
        <taxon>Funneliformis</taxon>
    </lineage>
</organism>
<proteinExistence type="predicted"/>
<gene>
    <name evidence="2" type="ORF">FCALED_LOCUS6261</name>
</gene>